<keyword evidence="1" id="KW-0732">Signal</keyword>
<dbReference type="AlphaFoldDB" id="A0A9P6W5M6"/>
<feature type="signal peptide" evidence="1">
    <location>
        <begin position="1"/>
        <end position="17"/>
    </location>
</feature>
<proteinExistence type="predicted"/>
<organism evidence="2 3">
    <name type="scientific">Rhodotorula mucilaginosa</name>
    <name type="common">Yeast</name>
    <name type="synonym">Rhodotorula rubra</name>
    <dbReference type="NCBI Taxonomy" id="5537"/>
    <lineage>
        <taxon>Eukaryota</taxon>
        <taxon>Fungi</taxon>
        <taxon>Dikarya</taxon>
        <taxon>Basidiomycota</taxon>
        <taxon>Pucciniomycotina</taxon>
        <taxon>Microbotryomycetes</taxon>
        <taxon>Sporidiobolales</taxon>
        <taxon>Sporidiobolaceae</taxon>
        <taxon>Rhodotorula</taxon>
    </lineage>
</organism>
<protein>
    <recommendedName>
        <fullName evidence="4">Proteophosphoglycan 5</fullName>
    </recommendedName>
</protein>
<dbReference type="EMBL" id="PUHQ01000021">
    <property type="protein sequence ID" value="KAG0663261.1"/>
    <property type="molecule type" value="Genomic_DNA"/>
</dbReference>
<name>A0A9P6W5M6_RHOMI</name>
<keyword evidence="3" id="KW-1185">Reference proteome</keyword>
<comment type="caution">
    <text evidence="2">The sequence shown here is derived from an EMBL/GenBank/DDBJ whole genome shotgun (WGS) entry which is preliminary data.</text>
</comment>
<reference evidence="2 3" key="1">
    <citation type="submission" date="2020-11" db="EMBL/GenBank/DDBJ databases">
        <title>Kefir isolates.</title>
        <authorList>
            <person name="Marcisauskas S."/>
            <person name="Kim Y."/>
            <person name="Blasche S."/>
        </authorList>
    </citation>
    <scope>NUCLEOTIDE SEQUENCE [LARGE SCALE GENOMIC DNA]</scope>
    <source>
        <strain evidence="2 3">KR</strain>
    </source>
</reference>
<gene>
    <name evidence="2" type="ORF">C6P46_002851</name>
</gene>
<dbReference type="Proteomes" id="UP000777482">
    <property type="component" value="Unassembled WGS sequence"/>
</dbReference>
<evidence type="ECO:0000256" key="1">
    <source>
        <dbReference type="SAM" id="SignalP"/>
    </source>
</evidence>
<feature type="chain" id="PRO_5040507607" description="Proteophosphoglycan 5" evidence="1">
    <location>
        <begin position="18"/>
        <end position="892"/>
    </location>
</feature>
<evidence type="ECO:0000313" key="2">
    <source>
        <dbReference type="EMBL" id="KAG0663261.1"/>
    </source>
</evidence>
<evidence type="ECO:0000313" key="3">
    <source>
        <dbReference type="Proteomes" id="UP000777482"/>
    </source>
</evidence>
<sequence length="892" mass="98014">MHAPRLGLRALPLNVQSLILSFLPALRPPGPAPRGAARFSSSVSLLDNNLKQAAATPAFFAQATSPSLEPELEQHGSVFEVDSDEYNRVPLSKIDVAITATPRTPGDSLLSLLASRSYAEAHKLLAELRASGQTIEPRYGFAREAERAVAGGGEGGDQDWIEWWELAPGVTDSVHVDVQNLRTEDALMARRATRIANRLFQSLAAAATTVEASAPNPAVDYALLERFATILCRQGHTRVVAEHVLVRLATYAPPEYADRIWTAALSRHVAEHGNTSFRVSGSYLGYRTRPVRAAEARVGVAERKRREAHRLESRTESTLLWYLNRQHEAYRSLVRARGRMVLAQAHLGRHDLAVALIEEQHQVVDGARIKLSNETYLSLLRILAAANAFPLFERTLEVLYSHQRRLLRVPASHRAGVRMPYFVRAAGTFQHEPEPTPVEAFSTFRYQHVVSTIEEGEESLFEKADEAHDMAPNEISFEEEDSAALGRAATRTGRRRSRELVSLVSEGRLADATHLVGRVLLGGPLPSSNALASYLDAARIEAASSERVGLALHVLERQAWKRSERRAWWSTAEMLAAVKQGRYRDAFIAYKRTFAIAALSRSARRAVWLATRRMAAARPAQIAGGSSPSADLLLVPSPYTVSILLQALVPHLRTVAEQGERDARPGALDSADRLIDEIYAEVVAANELKLWSSGSAAAIHGKQAPSTTTTPSSHLDPYTFIPFLRDRLATHAPAPALLQILADMSRLGIQPQPPHYAIVLHALAKQGGKVPPGSRIEAQRAVTADLAHVLSLFEGAAARNGRQSLFESTRASPSVRALTTDDEGRLLLPTEPLSLHAYTGVLRGLRERGASAIAGEIMARLAEPRSAEIVRWIEEDEQFRDEMRRLKREGVL</sequence>
<evidence type="ECO:0008006" key="4">
    <source>
        <dbReference type="Google" id="ProtNLM"/>
    </source>
</evidence>
<accession>A0A9P6W5M6</accession>
<dbReference type="OrthoDB" id="2533882at2759"/>